<keyword evidence="2" id="KW-1185">Reference proteome</keyword>
<reference evidence="1 2" key="1">
    <citation type="submission" date="2019-04" db="EMBL/GenBank/DDBJ databases">
        <title>Isachenkonia alkalipeptolytica gen. nov. sp. nov. a new anaerobic, alkiliphilic organothrophic bacterium capable to reduce synthesized ferrihydrite isolated from a soda lake.</title>
        <authorList>
            <person name="Toshchakov S.V."/>
            <person name="Zavarzina D.G."/>
            <person name="Zhilina T.N."/>
            <person name="Kostrikina N.A."/>
            <person name="Kublanov I.V."/>
        </authorList>
    </citation>
    <scope>NUCLEOTIDE SEQUENCE [LARGE SCALE GENOMIC DNA]</scope>
    <source>
        <strain evidence="1 2">Z-1701</strain>
    </source>
</reference>
<dbReference type="EMBL" id="SUMG01000010">
    <property type="protein sequence ID" value="NBG88682.1"/>
    <property type="molecule type" value="Genomic_DNA"/>
</dbReference>
<organism evidence="1 2">
    <name type="scientific">Isachenkonia alkalipeptolytica</name>
    <dbReference type="NCBI Taxonomy" id="2565777"/>
    <lineage>
        <taxon>Bacteria</taxon>
        <taxon>Bacillati</taxon>
        <taxon>Bacillota</taxon>
        <taxon>Clostridia</taxon>
        <taxon>Eubacteriales</taxon>
        <taxon>Clostridiaceae</taxon>
        <taxon>Isachenkonia</taxon>
    </lineage>
</organism>
<dbReference type="AlphaFoldDB" id="A0AA43XL20"/>
<gene>
    <name evidence="1" type="ORF">ISALK_09230</name>
</gene>
<dbReference type="Proteomes" id="UP000449710">
    <property type="component" value="Unassembled WGS sequence"/>
</dbReference>
<proteinExistence type="predicted"/>
<name>A0AA43XL20_9CLOT</name>
<accession>A0AA43XL20</accession>
<sequence length="180" mass="21481">MKRIKIKLDIVESMLYYWQATSEKEKVGEGYLNDIASHEDMKKIYDSEFDQESFRKVLSAISNREPFQSDVKKERVFWNANMWMTEDMEFTQMMVGPIKVLNLDDLLPKIKEGVQNPKYEEVEVVFLPGHEFEYQIHENQLLINFFRVQVDLYEEDKVEIGGTPLKEYLREKIIEVQNQN</sequence>
<protein>
    <submittedName>
        <fullName evidence="1">Uncharacterized protein</fullName>
    </submittedName>
</protein>
<comment type="caution">
    <text evidence="1">The sequence shown here is derived from an EMBL/GenBank/DDBJ whole genome shotgun (WGS) entry which is preliminary data.</text>
</comment>
<evidence type="ECO:0000313" key="1">
    <source>
        <dbReference type="EMBL" id="NBG88682.1"/>
    </source>
</evidence>
<evidence type="ECO:0000313" key="2">
    <source>
        <dbReference type="Proteomes" id="UP000449710"/>
    </source>
</evidence>
<dbReference type="RefSeq" id="WP_160721537.1">
    <property type="nucleotide sequence ID" value="NZ_SUMG01000010.1"/>
</dbReference>